<dbReference type="Proteomes" id="UP000013085">
    <property type="component" value="Unassembled WGS sequence"/>
</dbReference>
<evidence type="ECO:0000313" key="1">
    <source>
        <dbReference type="EMBL" id="ENZ17810.1"/>
    </source>
</evidence>
<organism evidence="1 2">
    <name type="scientific">[Clostridium] clostridioforme 90A8</name>
    <dbReference type="NCBI Taxonomy" id="999408"/>
    <lineage>
        <taxon>Bacteria</taxon>
        <taxon>Bacillati</taxon>
        <taxon>Bacillota</taxon>
        <taxon>Clostridia</taxon>
        <taxon>Lachnospirales</taxon>
        <taxon>Lachnospiraceae</taxon>
        <taxon>Enterocloster</taxon>
    </lineage>
</organism>
<dbReference type="AlphaFoldDB" id="A0A0E2HCX2"/>
<reference evidence="1 2" key="1">
    <citation type="submission" date="2013-01" db="EMBL/GenBank/DDBJ databases">
        <title>The Genome Sequence of Clostridium clostridioforme 90A8.</title>
        <authorList>
            <consortium name="The Broad Institute Genome Sequencing Platform"/>
            <person name="Earl A."/>
            <person name="Ward D."/>
            <person name="Feldgarden M."/>
            <person name="Gevers D."/>
            <person name="Courvalin P."/>
            <person name="Lambert T."/>
            <person name="Walker B."/>
            <person name="Young S.K."/>
            <person name="Zeng Q."/>
            <person name="Gargeya S."/>
            <person name="Fitzgerald M."/>
            <person name="Haas B."/>
            <person name="Abouelleil A."/>
            <person name="Alvarado L."/>
            <person name="Arachchi H.M."/>
            <person name="Berlin A.M."/>
            <person name="Chapman S.B."/>
            <person name="Dewar J."/>
            <person name="Goldberg J."/>
            <person name="Griggs A."/>
            <person name="Gujja S."/>
            <person name="Hansen M."/>
            <person name="Howarth C."/>
            <person name="Imamovic A."/>
            <person name="Larimer J."/>
            <person name="McCowan C."/>
            <person name="Murphy C."/>
            <person name="Neiman D."/>
            <person name="Pearson M."/>
            <person name="Priest M."/>
            <person name="Roberts A."/>
            <person name="Saif S."/>
            <person name="Shea T."/>
            <person name="Sisk P."/>
            <person name="Sykes S."/>
            <person name="Wortman J."/>
            <person name="Nusbaum C."/>
            <person name="Birren B."/>
        </authorList>
    </citation>
    <scope>NUCLEOTIDE SEQUENCE [LARGE SCALE GENOMIC DNA]</scope>
    <source>
        <strain evidence="1 2">90A8</strain>
    </source>
</reference>
<gene>
    <name evidence="1" type="ORF">HMPREF1090_01359</name>
</gene>
<name>A0A0E2HCX2_9FIRM</name>
<sequence length="90" mass="10210">MSRTVTDSFELGRRSCVLIYESGNLPVVGTGIYFQITSNWLYRFTVFRPRISDSDGNGFLRRGSCARTEGDSFGAWIRCVLHICRKTHIG</sequence>
<evidence type="ECO:0000313" key="2">
    <source>
        <dbReference type="Proteomes" id="UP000013085"/>
    </source>
</evidence>
<comment type="caution">
    <text evidence="1">The sequence shown here is derived from an EMBL/GenBank/DDBJ whole genome shotgun (WGS) entry which is preliminary data.</text>
</comment>
<accession>A0A0E2HCX2</accession>
<dbReference type="EMBL" id="AGYR01000012">
    <property type="protein sequence ID" value="ENZ17810.1"/>
    <property type="molecule type" value="Genomic_DNA"/>
</dbReference>
<protein>
    <submittedName>
        <fullName evidence="1">Uncharacterized protein</fullName>
    </submittedName>
</protein>
<dbReference type="HOGENOM" id="CLU_2435629_0_0_9"/>
<proteinExistence type="predicted"/>